<feature type="compositionally biased region" description="Polar residues" evidence="1">
    <location>
        <begin position="111"/>
        <end position="123"/>
    </location>
</feature>
<sequence>MQCRCIDNGCRKITDAVNVIEQYEEVLCTHSTFVRALSEESSTHSDTDMRKCLQRIESRLDRLEKVCPRGPPFQNSRHKKPKSPGCFGCKANDHYWREQHLQKQVHKHQQYGTPQSTTAQSHV</sequence>
<name>A0A9D4ERY9_DREPO</name>
<feature type="region of interest" description="Disordered" evidence="1">
    <location>
        <begin position="100"/>
        <end position="123"/>
    </location>
</feature>
<organism evidence="2 3">
    <name type="scientific">Dreissena polymorpha</name>
    <name type="common">Zebra mussel</name>
    <name type="synonym">Mytilus polymorpha</name>
    <dbReference type="NCBI Taxonomy" id="45954"/>
    <lineage>
        <taxon>Eukaryota</taxon>
        <taxon>Metazoa</taxon>
        <taxon>Spiralia</taxon>
        <taxon>Lophotrochozoa</taxon>
        <taxon>Mollusca</taxon>
        <taxon>Bivalvia</taxon>
        <taxon>Autobranchia</taxon>
        <taxon>Heteroconchia</taxon>
        <taxon>Euheterodonta</taxon>
        <taxon>Imparidentia</taxon>
        <taxon>Neoheterodontei</taxon>
        <taxon>Myida</taxon>
        <taxon>Dreissenoidea</taxon>
        <taxon>Dreissenidae</taxon>
        <taxon>Dreissena</taxon>
    </lineage>
</organism>
<evidence type="ECO:0000313" key="2">
    <source>
        <dbReference type="EMBL" id="KAH3785335.1"/>
    </source>
</evidence>
<reference evidence="2" key="1">
    <citation type="journal article" date="2019" name="bioRxiv">
        <title>The Genome of the Zebra Mussel, Dreissena polymorpha: A Resource for Invasive Species Research.</title>
        <authorList>
            <person name="McCartney M.A."/>
            <person name="Auch B."/>
            <person name="Kono T."/>
            <person name="Mallez S."/>
            <person name="Zhang Y."/>
            <person name="Obille A."/>
            <person name="Becker A."/>
            <person name="Abrahante J.E."/>
            <person name="Garbe J."/>
            <person name="Badalamenti J.P."/>
            <person name="Herman A."/>
            <person name="Mangelson H."/>
            <person name="Liachko I."/>
            <person name="Sullivan S."/>
            <person name="Sone E.D."/>
            <person name="Koren S."/>
            <person name="Silverstein K.A.T."/>
            <person name="Beckman K.B."/>
            <person name="Gohl D.M."/>
        </authorList>
    </citation>
    <scope>NUCLEOTIDE SEQUENCE</scope>
    <source>
        <strain evidence="2">Duluth1</strain>
        <tissue evidence="2">Whole animal</tissue>
    </source>
</reference>
<evidence type="ECO:0000313" key="3">
    <source>
        <dbReference type="Proteomes" id="UP000828390"/>
    </source>
</evidence>
<dbReference type="AlphaFoldDB" id="A0A9D4ERY9"/>
<dbReference type="Proteomes" id="UP000828390">
    <property type="component" value="Unassembled WGS sequence"/>
</dbReference>
<reference evidence="2" key="2">
    <citation type="submission" date="2020-11" db="EMBL/GenBank/DDBJ databases">
        <authorList>
            <person name="McCartney M.A."/>
            <person name="Auch B."/>
            <person name="Kono T."/>
            <person name="Mallez S."/>
            <person name="Becker A."/>
            <person name="Gohl D.M."/>
            <person name="Silverstein K.A.T."/>
            <person name="Koren S."/>
            <person name="Bechman K.B."/>
            <person name="Herman A."/>
            <person name="Abrahante J.E."/>
            <person name="Garbe J."/>
        </authorList>
    </citation>
    <scope>NUCLEOTIDE SEQUENCE</scope>
    <source>
        <strain evidence="2">Duluth1</strain>
        <tissue evidence="2">Whole animal</tissue>
    </source>
</reference>
<protein>
    <submittedName>
        <fullName evidence="2">Uncharacterized protein</fullName>
    </submittedName>
</protein>
<dbReference type="EMBL" id="JAIWYP010000008">
    <property type="protein sequence ID" value="KAH3785335.1"/>
    <property type="molecule type" value="Genomic_DNA"/>
</dbReference>
<evidence type="ECO:0000256" key="1">
    <source>
        <dbReference type="SAM" id="MobiDB-lite"/>
    </source>
</evidence>
<comment type="caution">
    <text evidence="2">The sequence shown here is derived from an EMBL/GenBank/DDBJ whole genome shotgun (WGS) entry which is preliminary data.</text>
</comment>
<accession>A0A9D4ERY9</accession>
<proteinExistence type="predicted"/>
<keyword evidence="3" id="KW-1185">Reference proteome</keyword>
<gene>
    <name evidence="2" type="ORF">DPMN_163422</name>
</gene>